<organism evidence="10 11">
    <name type="scientific">Bimuria novae-zelandiae CBS 107.79</name>
    <dbReference type="NCBI Taxonomy" id="1447943"/>
    <lineage>
        <taxon>Eukaryota</taxon>
        <taxon>Fungi</taxon>
        <taxon>Dikarya</taxon>
        <taxon>Ascomycota</taxon>
        <taxon>Pezizomycotina</taxon>
        <taxon>Dothideomycetes</taxon>
        <taxon>Pleosporomycetidae</taxon>
        <taxon>Pleosporales</taxon>
        <taxon>Massarineae</taxon>
        <taxon>Didymosphaeriaceae</taxon>
        <taxon>Bimuria</taxon>
    </lineage>
</organism>
<evidence type="ECO:0000259" key="9">
    <source>
        <dbReference type="PROSITE" id="PS51695"/>
    </source>
</evidence>
<protein>
    <submittedName>
        <fullName evidence="10">Subtilisin-like protein</fullName>
    </submittedName>
</protein>
<feature type="binding site" evidence="8">
    <location>
        <position position="550"/>
    </location>
    <ligand>
        <name>Ca(2+)</name>
        <dbReference type="ChEBI" id="CHEBI:29108"/>
    </ligand>
</feature>
<evidence type="ECO:0000256" key="8">
    <source>
        <dbReference type="PROSITE-ProRule" id="PRU01032"/>
    </source>
</evidence>
<feature type="binding site" evidence="8">
    <location>
        <position position="568"/>
    </location>
    <ligand>
        <name>Ca(2+)</name>
        <dbReference type="ChEBI" id="CHEBI:29108"/>
    </ligand>
</feature>
<keyword evidence="3 8" id="KW-0479">Metal-binding</keyword>
<comment type="subcellular location">
    <subcellularLocation>
        <location evidence="1">Secreted</location>
        <location evidence="1">Extracellular space</location>
    </subcellularLocation>
</comment>
<evidence type="ECO:0000256" key="6">
    <source>
        <dbReference type="ARBA" id="ARBA00022837"/>
    </source>
</evidence>
<evidence type="ECO:0000256" key="4">
    <source>
        <dbReference type="ARBA" id="ARBA00022801"/>
    </source>
</evidence>
<dbReference type="GO" id="GO:0008240">
    <property type="term" value="F:tripeptidyl-peptidase activity"/>
    <property type="evidence" value="ECO:0007669"/>
    <property type="project" value="TreeGrafter"/>
</dbReference>
<feature type="binding site" evidence="8">
    <location>
        <position position="570"/>
    </location>
    <ligand>
        <name>Ca(2+)</name>
        <dbReference type="ChEBI" id="CHEBI:29108"/>
    </ligand>
</feature>
<dbReference type="AlphaFoldDB" id="A0A6A5W2V7"/>
<dbReference type="GO" id="GO:0005576">
    <property type="term" value="C:extracellular region"/>
    <property type="evidence" value="ECO:0007669"/>
    <property type="project" value="UniProtKB-SubCell"/>
</dbReference>
<feature type="domain" description="Peptidase S53" evidence="9">
    <location>
        <begin position="156"/>
        <end position="590"/>
    </location>
</feature>
<keyword evidence="2 8" id="KW-0645">Protease</keyword>
<evidence type="ECO:0000256" key="7">
    <source>
        <dbReference type="ARBA" id="ARBA00023145"/>
    </source>
</evidence>
<dbReference type="CDD" id="cd11377">
    <property type="entry name" value="Pro-peptidase_S53"/>
    <property type="match status" value="1"/>
</dbReference>
<dbReference type="PANTHER" id="PTHR14218:SF19">
    <property type="entry name" value="SERINE PROTEASE AORO, PUTATIVE (AFU_ORTHOLOGUE AFUA_6G10250)-RELATED"/>
    <property type="match status" value="1"/>
</dbReference>
<dbReference type="Pfam" id="PF09286">
    <property type="entry name" value="Pro-kuma_activ"/>
    <property type="match status" value="1"/>
</dbReference>
<dbReference type="InterPro" id="IPR036852">
    <property type="entry name" value="Peptidase_S8/S53_dom_sf"/>
</dbReference>
<accession>A0A6A5W2V7</accession>
<keyword evidence="11" id="KW-1185">Reference proteome</keyword>
<dbReference type="OrthoDB" id="409122at2759"/>
<feature type="active site" description="Charge relay system" evidence="8">
    <location>
        <position position="238"/>
    </location>
</feature>
<dbReference type="SMART" id="SM00944">
    <property type="entry name" value="Pro-kuma_activ"/>
    <property type="match status" value="1"/>
</dbReference>
<dbReference type="Proteomes" id="UP000800036">
    <property type="component" value="Unassembled WGS sequence"/>
</dbReference>
<dbReference type="EMBL" id="ML976657">
    <property type="protein sequence ID" value="KAF1979797.1"/>
    <property type="molecule type" value="Genomic_DNA"/>
</dbReference>
<gene>
    <name evidence="10" type="ORF">BU23DRAFT_523322</name>
</gene>
<dbReference type="CDD" id="cd04056">
    <property type="entry name" value="Peptidases_S53"/>
    <property type="match status" value="1"/>
</dbReference>
<dbReference type="PANTHER" id="PTHR14218">
    <property type="entry name" value="PROTEASE S8 TRIPEPTIDYL PEPTIDASE I CLN2"/>
    <property type="match status" value="1"/>
</dbReference>
<evidence type="ECO:0000256" key="3">
    <source>
        <dbReference type="ARBA" id="ARBA00022723"/>
    </source>
</evidence>
<dbReference type="InterPro" id="IPR050819">
    <property type="entry name" value="Tripeptidyl-peptidase_I"/>
</dbReference>
<keyword evidence="7" id="KW-0865">Zymogen</keyword>
<dbReference type="SUPFAM" id="SSF54897">
    <property type="entry name" value="Protease propeptides/inhibitors"/>
    <property type="match status" value="1"/>
</dbReference>
<evidence type="ECO:0000313" key="11">
    <source>
        <dbReference type="Proteomes" id="UP000800036"/>
    </source>
</evidence>
<feature type="active site" description="Charge relay system" evidence="8">
    <location>
        <position position="234"/>
    </location>
</feature>
<dbReference type="GO" id="GO:0006508">
    <property type="term" value="P:proteolysis"/>
    <property type="evidence" value="ECO:0007669"/>
    <property type="project" value="UniProtKB-KW"/>
</dbReference>
<keyword evidence="4 8" id="KW-0378">Hydrolase</keyword>
<feature type="active site" description="Charge relay system" evidence="8">
    <location>
        <position position="508"/>
    </location>
</feature>
<keyword evidence="6 8" id="KW-0106">Calcium</keyword>
<sequence>MEVSHPLSERYGKHWTQEEVTAAFAPSDDTVDAVSAWLNSSGGITRERIAQSDNKAWLAFDATVEEAEKLLMTKYFVQQDEEQMMVGCDEYYLPKHLQEHIDYVTPGVKGIHLKRASSDKKSLNRRAASLHARRQTFMPDMTLQQNSSSLDTCDQMITHDCIRALYNIPFPDPNAEVSPNNTMGIFLLSSAYAQEDLDMFFSNFTPYIANGTAPTLNSINGGIAPVDILHAGSEASLDLELAIPLVYPQKTEIYQVDDEYWSSEQWLEGGLFNTFLDAIDGSYCNYEAYGEKGDNPDYDPVYPNERDGGYKGERMCGVYKPTNIISISYMKKEADLPANYQKRQCDEWLKLGLQGVSVFVSSGDSGVGDLPNPSSPNGCLRNGTVFTPAHPNTCPWITSVGATKVYPGNTVYDPESAANDLAGDPYYFPYSSGGGFSNVFSIPEYQASHVAGYFEVEEPPYAYYYDGNYQNSTGLYNRNGRGIPDVSANGDNTAAVYNGDLRLTGGTSASAPIFAAIINLINEERIKAGKGPVGFINPVLYANPGVLNDITNGTNPGCGTEGFAASKGWDPVTGLGTPDYGRMLELFMGLP</sequence>
<dbReference type="PROSITE" id="PS51695">
    <property type="entry name" value="SEDOLISIN"/>
    <property type="match status" value="1"/>
</dbReference>
<dbReference type="GO" id="GO:0004252">
    <property type="term" value="F:serine-type endopeptidase activity"/>
    <property type="evidence" value="ECO:0007669"/>
    <property type="project" value="UniProtKB-UniRule"/>
</dbReference>
<evidence type="ECO:0000313" key="10">
    <source>
        <dbReference type="EMBL" id="KAF1979797.1"/>
    </source>
</evidence>
<dbReference type="SUPFAM" id="SSF52743">
    <property type="entry name" value="Subtilisin-like"/>
    <property type="match status" value="1"/>
</dbReference>
<evidence type="ECO:0000256" key="1">
    <source>
        <dbReference type="ARBA" id="ARBA00004239"/>
    </source>
</evidence>
<name>A0A6A5W2V7_9PLEO</name>
<keyword evidence="5 8" id="KW-0720">Serine protease</keyword>
<dbReference type="InterPro" id="IPR015366">
    <property type="entry name" value="S53_propep"/>
</dbReference>
<dbReference type="InterPro" id="IPR030400">
    <property type="entry name" value="Sedolisin_dom"/>
</dbReference>
<feature type="binding site" evidence="8">
    <location>
        <position position="549"/>
    </location>
    <ligand>
        <name>Ca(2+)</name>
        <dbReference type="ChEBI" id="CHEBI:29108"/>
    </ligand>
</feature>
<dbReference type="GO" id="GO:0046872">
    <property type="term" value="F:metal ion binding"/>
    <property type="evidence" value="ECO:0007669"/>
    <property type="project" value="UniProtKB-UniRule"/>
</dbReference>
<dbReference type="Gene3D" id="3.40.50.200">
    <property type="entry name" value="Peptidase S8/S53 domain"/>
    <property type="match status" value="1"/>
</dbReference>
<reference evidence="10" key="1">
    <citation type="journal article" date="2020" name="Stud. Mycol.">
        <title>101 Dothideomycetes genomes: a test case for predicting lifestyles and emergence of pathogens.</title>
        <authorList>
            <person name="Haridas S."/>
            <person name="Albert R."/>
            <person name="Binder M."/>
            <person name="Bloem J."/>
            <person name="Labutti K."/>
            <person name="Salamov A."/>
            <person name="Andreopoulos B."/>
            <person name="Baker S."/>
            <person name="Barry K."/>
            <person name="Bills G."/>
            <person name="Bluhm B."/>
            <person name="Cannon C."/>
            <person name="Castanera R."/>
            <person name="Culley D."/>
            <person name="Daum C."/>
            <person name="Ezra D."/>
            <person name="Gonzalez J."/>
            <person name="Henrissat B."/>
            <person name="Kuo A."/>
            <person name="Liang C."/>
            <person name="Lipzen A."/>
            <person name="Lutzoni F."/>
            <person name="Magnuson J."/>
            <person name="Mondo S."/>
            <person name="Nolan M."/>
            <person name="Ohm R."/>
            <person name="Pangilinan J."/>
            <person name="Park H.-J."/>
            <person name="Ramirez L."/>
            <person name="Alfaro M."/>
            <person name="Sun H."/>
            <person name="Tritt A."/>
            <person name="Yoshinaga Y."/>
            <person name="Zwiers L.-H."/>
            <person name="Turgeon B."/>
            <person name="Goodwin S."/>
            <person name="Spatafora J."/>
            <person name="Crous P."/>
            <person name="Grigoriev I."/>
        </authorList>
    </citation>
    <scope>NUCLEOTIDE SEQUENCE</scope>
    <source>
        <strain evidence="10">CBS 107.79</strain>
    </source>
</reference>
<comment type="cofactor">
    <cofactor evidence="8">
        <name>Ca(2+)</name>
        <dbReference type="ChEBI" id="CHEBI:29108"/>
    </cofactor>
    <text evidence="8">Binds 1 Ca(2+) ion per subunit.</text>
</comment>
<proteinExistence type="predicted"/>
<evidence type="ECO:0000256" key="2">
    <source>
        <dbReference type="ARBA" id="ARBA00022670"/>
    </source>
</evidence>
<evidence type="ECO:0000256" key="5">
    <source>
        <dbReference type="ARBA" id="ARBA00022825"/>
    </source>
</evidence>